<dbReference type="RefSeq" id="WP_264322250.1">
    <property type="nucleotide sequence ID" value="NZ_JADEXN010000292.1"/>
</dbReference>
<keyword evidence="1" id="KW-0732">Signal</keyword>
<protein>
    <recommendedName>
        <fullName evidence="4">Secreted protein</fullName>
    </recommendedName>
</protein>
<comment type="caution">
    <text evidence="2">The sequence shown here is derived from an EMBL/GenBank/DDBJ whole genome shotgun (WGS) entry which is preliminary data.</text>
</comment>
<gene>
    <name evidence="2" type="ORF">IQ235_14920</name>
</gene>
<organism evidence="2 3">
    <name type="scientific">Zarconia navalis LEGE 11467</name>
    <dbReference type="NCBI Taxonomy" id="1828826"/>
    <lineage>
        <taxon>Bacteria</taxon>
        <taxon>Bacillati</taxon>
        <taxon>Cyanobacteriota</taxon>
        <taxon>Cyanophyceae</taxon>
        <taxon>Oscillatoriophycideae</taxon>
        <taxon>Oscillatoriales</taxon>
        <taxon>Oscillatoriales incertae sedis</taxon>
        <taxon>Zarconia</taxon>
        <taxon>Zarconia navalis</taxon>
    </lineage>
</organism>
<keyword evidence="3" id="KW-1185">Reference proteome</keyword>
<evidence type="ECO:0000313" key="3">
    <source>
        <dbReference type="Proteomes" id="UP000621799"/>
    </source>
</evidence>
<evidence type="ECO:0000256" key="1">
    <source>
        <dbReference type="SAM" id="SignalP"/>
    </source>
</evidence>
<dbReference type="Proteomes" id="UP000621799">
    <property type="component" value="Unassembled WGS sequence"/>
</dbReference>
<dbReference type="EMBL" id="JADEXN010000292">
    <property type="protein sequence ID" value="MBE9042071.1"/>
    <property type="molecule type" value="Genomic_DNA"/>
</dbReference>
<evidence type="ECO:0000313" key="2">
    <source>
        <dbReference type="EMBL" id="MBE9042071.1"/>
    </source>
</evidence>
<dbReference type="AlphaFoldDB" id="A0A928ZAW8"/>
<evidence type="ECO:0008006" key="4">
    <source>
        <dbReference type="Google" id="ProtNLM"/>
    </source>
</evidence>
<feature type="chain" id="PRO_5036766836" description="Secreted protein" evidence="1">
    <location>
        <begin position="30"/>
        <end position="75"/>
    </location>
</feature>
<accession>A0A928ZAW8</accession>
<name>A0A928ZAW8_9CYAN</name>
<sequence length="75" mass="7755">MKNETKLLTALGCSSSLALTLMAANPASAMPADGMDSEIVQSEIAIAPVTHVQDNLLDELGCGCAVCNMSQPETM</sequence>
<feature type="signal peptide" evidence="1">
    <location>
        <begin position="1"/>
        <end position="29"/>
    </location>
</feature>
<reference evidence="2" key="1">
    <citation type="submission" date="2020-10" db="EMBL/GenBank/DDBJ databases">
        <authorList>
            <person name="Castelo-Branco R."/>
            <person name="Eusebio N."/>
            <person name="Adriana R."/>
            <person name="Vieira A."/>
            <person name="Brugerolle De Fraissinette N."/>
            <person name="Rezende De Castro R."/>
            <person name="Schneider M.P."/>
            <person name="Vasconcelos V."/>
            <person name="Leao P.N."/>
        </authorList>
    </citation>
    <scope>NUCLEOTIDE SEQUENCE</scope>
    <source>
        <strain evidence="2">LEGE 11467</strain>
    </source>
</reference>
<proteinExistence type="predicted"/>